<dbReference type="Proteomes" id="UP000236551">
    <property type="component" value="Chromosome"/>
</dbReference>
<evidence type="ECO:0000313" key="1">
    <source>
        <dbReference type="EMBL" id="ATZ30534.1"/>
    </source>
</evidence>
<accession>A0A2H4TM07</accession>
<organism evidence="1 2">
    <name type="scientific">Escherichia coli</name>
    <dbReference type="NCBI Taxonomy" id="562"/>
    <lineage>
        <taxon>Bacteria</taxon>
        <taxon>Pseudomonadati</taxon>
        <taxon>Pseudomonadota</taxon>
        <taxon>Gammaproteobacteria</taxon>
        <taxon>Enterobacterales</taxon>
        <taxon>Enterobacteriaceae</taxon>
        <taxon>Escherichia</taxon>
    </lineage>
</organism>
<gene>
    <name evidence="1" type="ORF">CV83915_00155</name>
</gene>
<dbReference type="RefSeq" id="WP_000723926.1">
    <property type="nucleotide sequence ID" value="NZ_BDPF01000014.1"/>
</dbReference>
<evidence type="ECO:0000313" key="2">
    <source>
        <dbReference type="Proteomes" id="UP000236551"/>
    </source>
</evidence>
<proteinExistence type="predicted"/>
<protein>
    <submittedName>
        <fullName evidence="1">Uncharacterized protein</fullName>
    </submittedName>
</protein>
<dbReference type="EMBL" id="CP024978">
    <property type="protein sequence ID" value="ATZ30534.1"/>
    <property type="molecule type" value="Genomic_DNA"/>
</dbReference>
<name>A0A2H4TM07_ECOLX</name>
<reference evidence="1 2" key="1">
    <citation type="submission" date="2017-11" db="EMBL/GenBank/DDBJ databases">
        <title>Escherichia coli CV839-15 Genome sequencing and assembly.</title>
        <authorList>
            <person name="Li Z."/>
            <person name="Song N."/>
            <person name="Li W."/>
            <person name="Philip H.R."/>
            <person name="Bu Z."/>
            <person name="Siguo L."/>
        </authorList>
    </citation>
    <scope>NUCLEOTIDE SEQUENCE [LARGE SCALE GENOMIC DNA]</scope>
    <source>
        <strain evidence="1 2">CV839-15</strain>
    </source>
</reference>
<sequence>MKKISDITPYVDENDEFTDGAPATGLKPTPLLAAWFNVIQRELVKVVESAGLTLDPTDDTQLWQALSKYFASQENVNTAMGALGTMAGQNSDAVEITGGAITGTSLTGDLTGNADTATKLKTGRTIQVNLGSTGAVTFDGSANVTPGVTGTLPVSSGGTGATTASGARTNLGLGDVATQNLSTLDARYLLTTGGVSAVRLSSASSYTPSGNEVSWTSNLSYGNVLTGIIVQETGSNSADNIGGIYYRQIQYCINGTWINAVSL</sequence>
<dbReference type="AlphaFoldDB" id="A0A2H4TM07"/>